<dbReference type="InterPro" id="IPR021936">
    <property type="entry name" value="DUF3549"/>
</dbReference>
<protein>
    <submittedName>
        <fullName evidence="1">DUF3549 family protein</fullName>
    </submittedName>
</protein>
<dbReference type="Pfam" id="PF12069">
    <property type="entry name" value="DUF3549"/>
    <property type="match status" value="1"/>
</dbReference>
<reference evidence="2" key="1">
    <citation type="submission" date="2023-09" db="EMBL/GenBank/DDBJ databases">
        <authorList>
            <person name="Li S."/>
            <person name="Li X."/>
            <person name="Zhang C."/>
            <person name="Zhao Z."/>
        </authorList>
    </citation>
    <scope>NUCLEOTIDE SEQUENCE [LARGE SCALE GENOMIC DNA]</scope>
    <source>
        <strain evidence="2">SQ345</strain>
    </source>
</reference>
<keyword evidence="2" id="KW-1185">Reference proteome</keyword>
<dbReference type="EMBL" id="CP134146">
    <property type="protein sequence ID" value="WNC69837.1"/>
    <property type="molecule type" value="Genomic_DNA"/>
</dbReference>
<evidence type="ECO:0000313" key="1">
    <source>
        <dbReference type="EMBL" id="WNC69837.1"/>
    </source>
</evidence>
<organism evidence="1 2">
    <name type="scientific">Thalassotalea nanhaiensis</name>
    <dbReference type="NCBI Taxonomy" id="3065648"/>
    <lineage>
        <taxon>Bacteria</taxon>
        <taxon>Pseudomonadati</taxon>
        <taxon>Pseudomonadota</taxon>
        <taxon>Gammaproteobacteria</taxon>
        <taxon>Alteromonadales</taxon>
        <taxon>Colwelliaceae</taxon>
        <taxon>Thalassotalea</taxon>
    </lineage>
</organism>
<name>A0ABY9TM75_9GAMM</name>
<dbReference type="Proteomes" id="UP001248581">
    <property type="component" value="Chromosome"/>
</dbReference>
<accession>A0ABY9TM75</accession>
<dbReference type="RefSeq" id="WP_348388979.1">
    <property type="nucleotide sequence ID" value="NZ_CP134146.1"/>
</dbReference>
<proteinExistence type="predicted"/>
<evidence type="ECO:0000313" key="2">
    <source>
        <dbReference type="Proteomes" id="UP001248581"/>
    </source>
</evidence>
<gene>
    <name evidence="1" type="ORF">RI845_06770</name>
</gene>
<sequence length="349" mass="39220">MNQISTISELLKLSGSSYRLYDMGRKVTKIAKQDFEKVEQAMQPYPYPIQGHACFAIVFWQQNPATPYIWFVKFPLDERGLLNQAARNHYLAIILEALGSDLTQDPTKKQEELLQANPYNFTPTQYKLATLNAVVKRDLKQKSSEYYEHCQLYFTGKLGWETWQGVGVQGLCDFGARVDTEENSQALAHALPHIPSTVFTPLCSALENQVLPIALITQIIDMAKNELKNETISFEHLANLLRAISASAENPIVKALIIEIISAKQVTDLNLLLTISGRAWLALVDIDTLTLFLEKLVNIVEQDVFMAVFQDLIALPTVRPSLLQCIRSPQRSNKLANAIGQIFAQVKSN</sequence>